<sequence length="119" mass="13208">MTNFDESRVRKSGDVTTSYSSGAASSNPVEGSSPDLLKNTPSNIATLEDAIEQFKSRQKYLAHTKSPSDGEDVRWYLCKVPLAEKQLSASLPRIEIIGKDDYFRFSVRDSLALEASFLQ</sequence>
<keyword evidence="3" id="KW-1185">Reference proteome</keyword>
<name>A0A804IQ83_MUSAM</name>
<protein>
    <submittedName>
        <fullName evidence="2">Uncharacterized protein</fullName>
    </submittedName>
</protein>
<feature type="compositionally biased region" description="Polar residues" evidence="1">
    <location>
        <begin position="14"/>
        <end position="30"/>
    </location>
</feature>
<dbReference type="OMA" id="DVRWYLC"/>
<accession>A0A804IQ83</accession>
<dbReference type="Gramene" id="Ma04_t15980.1">
    <property type="protein sequence ID" value="Ma04_p15980.1"/>
    <property type="gene ID" value="Ma04_g15980"/>
</dbReference>
<dbReference type="FunCoup" id="A0A804IQ83">
    <property type="interactions" value="45"/>
</dbReference>
<dbReference type="AlphaFoldDB" id="A0A804IQ83"/>
<dbReference type="EnsemblPlants" id="Ma04_t15980.1">
    <property type="protein sequence ID" value="Ma04_p15980.1"/>
    <property type="gene ID" value="Ma04_g15980"/>
</dbReference>
<evidence type="ECO:0000313" key="3">
    <source>
        <dbReference type="Proteomes" id="UP000012960"/>
    </source>
</evidence>
<proteinExistence type="predicted"/>
<dbReference type="InParanoid" id="A0A804IQ83"/>
<dbReference type="Proteomes" id="UP000012960">
    <property type="component" value="Unplaced"/>
</dbReference>
<reference evidence="2" key="1">
    <citation type="submission" date="2021-05" db="UniProtKB">
        <authorList>
            <consortium name="EnsemblPlants"/>
        </authorList>
    </citation>
    <scope>IDENTIFICATION</scope>
    <source>
        <strain evidence="2">subsp. malaccensis</strain>
    </source>
</reference>
<feature type="region of interest" description="Disordered" evidence="1">
    <location>
        <begin position="1"/>
        <end position="41"/>
    </location>
</feature>
<evidence type="ECO:0000313" key="2">
    <source>
        <dbReference type="EnsemblPlants" id="Ma04_p15980.1"/>
    </source>
</evidence>
<feature type="compositionally biased region" description="Basic and acidic residues" evidence="1">
    <location>
        <begin position="1"/>
        <end position="13"/>
    </location>
</feature>
<organism evidence="2 3">
    <name type="scientific">Musa acuminata subsp. malaccensis</name>
    <name type="common">Wild banana</name>
    <name type="synonym">Musa malaccensis</name>
    <dbReference type="NCBI Taxonomy" id="214687"/>
    <lineage>
        <taxon>Eukaryota</taxon>
        <taxon>Viridiplantae</taxon>
        <taxon>Streptophyta</taxon>
        <taxon>Embryophyta</taxon>
        <taxon>Tracheophyta</taxon>
        <taxon>Spermatophyta</taxon>
        <taxon>Magnoliopsida</taxon>
        <taxon>Liliopsida</taxon>
        <taxon>Zingiberales</taxon>
        <taxon>Musaceae</taxon>
        <taxon>Musa</taxon>
    </lineage>
</organism>
<evidence type="ECO:0000256" key="1">
    <source>
        <dbReference type="SAM" id="MobiDB-lite"/>
    </source>
</evidence>